<dbReference type="SUPFAM" id="SSF53850">
    <property type="entry name" value="Periplasmic binding protein-like II"/>
    <property type="match status" value="1"/>
</dbReference>
<feature type="domain" description="HTH lysR-type" evidence="5">
    <location>
        <begin position="1"/>
        <end position="58"/>
    </location>
</feature>
<dbReference type="FunFam" id="1.10.10.10:FF:000001">
    <property type="entry name" value="LysR family transcriptional regulator"/>
    <property type="match status" value="1"/>
</dbReference>
<dbReference type="EMBL" id="AFCW01000953">
    <property type="protein sequence ID" value="EHD03599.1"/>
    <property type="molecule type" value="Genomic_DNA"/>
</dbReference>
<sequence>MDLTQLEMFNAVALTGSITQAAAKVHRVPSNLTTRIRQLEADLGVSLFIRENQRLRLSPAGHNFLRYSQQILALVDEARMVVAGEEPQGLFSLGALESTAAVRIPALLAGYNQRYPKIQFALTTGPSGAMLRHAGWRARGSGAMLDGVLEGKLNAAFIDGPLMHPGLEGIPAYQEEMMIVAPHGHSVVSRASEVNGYNIYAFRANCSYRRHFESWFHADGATPGTIHEMESYHGMLACVIAGAGIALMPASMLNSMPGHHQVEAWPLAEKWRWLNTWLMWRRGAMTRQLEAFIELLNAQLASVD</sequence>
<dbReference type="SUPFAM" id="SSF46785">
    <property type="entry name" value="Winged helix' DNA-binding domain"/>
    <property type="match status" value="1"/>
</dbReference>
<dbReference type="InterPro" id="IPR036388">
    <property type="entry name" value="WH-like_DNA-bd_sf"/>
</dbReference>
<dbReference type="InterPro" id="IPR005119">
    <property type="entry name" value="LysR_subst-bd"/>
</dbReference>
<organism evidence="6 7">
    <name type="scientific">Salmonella enterica subsp. enterica serovar Urbana str. R8-2977</name>
    <dbReference type="NCBI Taxonomy" id="913084"/>
    <lineage>
        <taxon>Bacteria</taxon>
        <taxon>Pseudomonadati</taxon>
        <taxon>Pseudomonadota</taxon>
        <taxon>Gammaproteobacteria</taxon>
        <taxon>Enterobacterales</taxon>
        <taxon>Enterobacteriaceae</taxon>
        <taxon>Salmonella</taxon>
    </lineage>
</organism>
<dbReference type="AlphaFoldDB" id="G5RVG4"/>
<dbReference type="InterPro" id="IPR000847">
    <property type="entry name" value="LysR_HTH_N"/>
</dbReference>
<gene>
    <name evidence="6" type="ORF">LTSEURB_2437</name>
</gene>
<dbReference type="Pfam" id="PF00126">
    <property type="entry name" value="HTH_1"/>
    <property type="match status" value="1"/>
</dbReference>
<dbReference type="Pfam" id="PF03466">
    <property type="entry name" value="LysR_substrate"/>
    <property type="match status" value="2"/>
</dbReference>
<dbReference type="PANTHER" id="PTHR30126:SF40">
    <property type="entry name" value="HTH-TYPE TRANSCRIPTIONAL REGULATOR GLTR"/>
    <property type="match status" value="1"/>
</dbReference>
<dbReference type="GO" id="GO:0003700">
    <property type="term" value="F:DNA-binding transcription factor activity"/>
    <property type="evidence" value="ECO:0007669"/>
    <property type="project" value="InterPro"/>
</dbReference>
<dbReference type="Proteomes" id="UP000004776">
    <property type="component" value="Unassembled WGS sequence"/>
</dbReference>
<evidence type="ECO:0000256" key="1">
    <source>
        <dbReference type="ARBA" id="ARBA00009437"/>
    </source>
</evidence>
<dbReference type="PANTHER" id="PTHR30126">
    <property type="entry name" value="HTH-TYPE TRANSCRIPTIONAL REGULATOR"/>
    <property type="match status" value="1"/>
</dbReference>
<evidence type="ECO:0000313" key="7">
    <source>
        <dbReference type="Proteomes" id="UP000004776"/>
    </source>
</evidence>
<dbReference type="NCBIfam" id="NF047711">
    <property type="entry name" value="PutUtilRegPtrR"/>
    <property type="match status" value="1"/>
</dbReference>
<dbReference type="Gene3D" id="3.40.190.290">
    <property type="match status" value="1"/>
</dbReference>
<dbReference type="PATRIC" id="fig|913084.3.peg.1784"/>
<dbReference type="InterPro" id="IPR036390">
    <property type="entry name" value="WH_DNA-bd_sf"/>
</dbReference>
<evidence type="ECO:0000313" key="6">
    <source>
        <dbReference type="EMBL" id="EHD03599.1"/>
    </source>
</evidence>
<dbReference type="GO" id="GO:0000976">
    <property type="term" value="F:transcription cis-regulatory region binding"/>
    <property type="evidence" value="ECO:0007669"/>
    <property type="project" value="TreeGrafter"/>
</dbReference>
<evidence type="ECO:0000259" key="5">
    <source>
        <dbReference type="PROSITE" id="PS50931"/>
    </source>
</evidence>
<evidence type="ECO:0000256" key="4">
    <source>
        <dbReference type="ARBA" id="ARBA00023163"/>
    </source>
</evidence>
<accession>G5RVG4</accession>
<dbReference type="CDD" id="cd08442">
    <property type="entry name" value="PBP2_YofA_SoxR_like"/>
    <property type="match status" value="1"/>
</dbReference>
<keyword evidence="4" id="KW-0804">Transcription</keyword>
<name>G5RVG4_SALET</name>
<keyword evidence="2" id="KW-0805">Transcription regulation</keyword>
<reference evidence="6 7" key="1">
    <citation type="journal article" date="2011" name="BMC Genomics">
        <title>Genome sequencing reveals diversification of virulence factor content and possible host adaptation in distinct subpopulations of Salmonella enterica.</title>
        <authorList>
            <person name="den Bakker H.C."/>
            <person name="Moreno Switt A.I."/>
            <person name="Govoni G."/>
            <person name="Cummings C.A."/>
            <person name="Ranieri M.L."/>
            <person name="Degoricija L."/>
            <person name="Hoelzer K."/>
            <person name="Rodriguez-Rivera L.D."/>
            <person name="Brown S."/>
            <person name="Bolchacova E."/>
            <person name="Furtado M.R."/>
            <person name="Wiedmann M."/>
        </authorList>
    </citation>
    <scope>NUCLEOTIDE SEQUENCE [LARGE SCALE GENOMIC DNA]</scope>
    <source>
        <strain evidence="6 7">R8-2977</strain>
    </source>
</reference>
<comment type="caution">
    <text evidence="6">The sequence shown here is derived from an EMBL/GenBank/DDBJ whole genome shotgun (WGS) entry which is preliminary data.</text>
</comment>
<dbReference type="Gene3D" id="1.10.10.10">
    <property type="entry name" value="Winged helix-like DNA-binding domain superfamily/Winged helix DNA-binding domain"/>
    <property type="match status" value="1"/>
</dbReference>
<keyword evidence="3" id="KW-0238">DNA-binding</keyword>
<proteinExistence type="inferred from homology"/>
<protein>
    <submittedName>
        <fullName evidence="6">LysR family transcriptional regulator YneJ</fullName>
    </submittedName>
</protein>
<dbReference type="PROSITE" id="PS50931">
    <property type="entry name" value="HTH_LYSR"/>
    <property type="match status" value="1"/>
</dbReference>
<comment type="similarity">
    <text evidence="1">Belongs to the LysR transcriptional regulatory family.</text>
</comment>
<evidence type="ECO:0000256" key="2">
    <source>
        <dbReference type="ARBA" id="ARBA00023015"/>
    </source>
</evidence>
<evidence type="ECO:0000256" key="3">
    <source>
        <dbReference type="ARBA" id="ARBA00023125"/>
    </source>
</evidence>